<accession>A0A176W0A1</accession>
<dbReference type="Gene3D" id="3.40.640.10">
    <property type="entry name" value="Type I PLP-dependent aspartate aminotransferase-like (Major domain)"/>
    <property type="match status" value="1"/>
</dbReference>
<dbReference type="InterPro" id="IPR015421">
    <property type="entry name" value="PyrdxlP-dep_Trfase_major"/>
</dbReference>
<dbReference type="InterPro" id="IPR001597">
    <property type="entry name" value="ArAA_b-elim_lyase/Thr_aldolase"/>
</dbReference>
<dbReference type="PANTHER" id="PTHR48097">
    <property type="entry name" value="L-THREONINE ALDOLASE-RELATED"/>
    <property type="match status" value="1"/>
</dbReference>
<gene>
    <name evidence="8" type="ORF">AXG93_2145s1740</name>
</gene>
<evidence type="ECO:0000256" key="5">
    <source>
        <dbReference type="PIRSR" id="PIRSR017617-1"/>
    </source>
</evidence>
<evidence type="ECO:0000256" key="2">
    <source>
        <dbReference type="ARBA" id="ARBA00006966"/>
    </source>
</evidence>
<keyword evidence="4" id="KW-0456">Lyase</keyword>
<evidence type="ECO:0000256" key="4">
    <source>
        <dbReference type="ARBA" id="ARBA00023239"/>
    </source>
</evidence>
<keyword evidence="9" id="KW-1185">Reference proteome</keyword>
<dbReference type="FunFam" id="3.40.640.10:FF:000030">
    <property type="entry name" value="Low-specificity L-threonine aldolase"/>
    <property type="match status" value="1"/>
</dbReference>
<dbReference type="GO" id="GO:0006567">
    <property type="term" value="P:L-threonine catabolic process"/>
    <property type="evidence" value="ECO:0007669"/>
    <property type="project" value="TreeGrafter"/>
</dbReference>
<dbReference type="InterPro" id="IPR015422">
    <property type="entry name" value="PyrdxlP-dep_Trfase_small"/>
</dbReference>
<evidence type="ECO:0000256" key="3">
    <source>
        <dbReference type="ARBA" id="ARBA00022898"/>
    </source>
</evidence>
<feature type="region of interest" description="Disordered" evidence="6">
    <location>
        <begin position="1"/>
        <end position="20"/>
    </location>
</feature>
<proteinExistence type="inferred from homology"/>
<dbReference type="FunFam" id="3.90.1150.10:FF:000041">
    <property type="entry name" value="Low-specificity L-threonine aldolase"/>
    <property type="match status" value="1"/>
</dbReference>
<dbReference type="EMBL" id="LVLJ01002289">
    <property type="protein sequence ID" value="OAE25875.1"/>
    <property type="molecule type" value="Genomic_DNA"/>
</dbReference>
<comment type="caution">
    <text evidence="8">The sequence shown here is derived from an EMBL/GenBank/DDBJ whole genome shotgun (WGS) entry which is preliminary data.</text>
</comment>
<dbReference type="Pfam" id="PF01212">
    <property type="entry name" value="Beta_elim_lyase"/>
    <property type="match status" value="1"/>
</dbReference>
<feature type="modified residue" description="N6-(pyridoxal phosphate)lysine" evidence="5">
    <location>
        <position position="253"/>
    </location>
</feature>
<dbReference type="GO" id="GO:0005829">
    <property type="term" value="C:cytosol"/>
    <property type="evidence" value="ECO:0007669"/>
    <property type="project" value="TreeGrafter"/>
</dbReference>
<dbReference type="GO" id="GO:0006545">
    <property type="term" value="P:glycine biosynthetic process"/>
    <property type="evidence" value="ECO:0007669"/>
    <property type="project" value="TreeGrafter"/>
</dbReference>
<keyword evidence="3" id="KW-0663">Pyridoxal phosphate</keyword>
<evidence type="ECO:0000256" key="6">
    <source>
        <dbReference type="SAM" id="MobiDB-lite"/>
    </source>
</evidence>
<comment type="cofactor">
    <cofactor evidence="1">
        <name>pyridoxal 5'-phosphate</name>
        <dbReference type="ChEBI" id="CHEBI:597326"/>
    </cofactor>
</comment>
<evidence type="ECO:0000259" key="7">
    <source>
        <dbReference type="Pfam" id="PF01212"/>
    </source>
</evidence>
<protein>
    <recommendedName>
        <fullName evidence="7">Aromatic amino acid beta-eliminating lyase/threonine aldolase domain-containing protein</fullName>
    </recommendedName>
</protein>
<dbReference type="CDD" id="cd06502">
    <property type="entry name" value="TA_like"/>
    <property type="match status" value="1"/>
</dbReference>
<dbReference type="InterPro" id="IPR015424">
    <property type="entry name" value="PyrdxlP-dep_Trfase"/>
</dbReference>
<dbReference type="Gene3D" id="3.90.1150.10">
    <property type="entry name" value="Aspartate Aminotransferase, domain 1"/>
    <property type="match status" value="1"/>
</dbReference>
<evidence type="ECO:0000313" key="8">
    <source>
        <dbReference type="EMBL" id="OAE25875.1"/>
    </source>
</evidence>
<dbReference type="PANTHER" id="PTHR48097:SF9">
    <property type="entry name" value="L-THREONINE ALDOLASE"/>
    <property type="match status" value="1"/>
</dbReference>
<comment type="similarity">
    <text evidence="2">Belongs to the threonine aldolase family.</text>
</comment>
<reference evidence="8" key="1">
    <citation type="submission" date="2016-03" db="EMBL/GenBank/DDBJ databases">
        <title>Mechanisms controlling the formation of the plant cell surface in tip-growing cells are functionally conserved among land plants.</title>
        <authorList>
            <person name="Honkanen S."/>
            <person name="Jones V.A."/>
            <person name="Morieri G."/>
            <person name="Champion C."/>
            <person name="Hetherington A.J."/>
            <person name="Kelly S."/>
            <person name="Saint-Marcoux D."/>
            <person name="Proust H."/>
            <person name="Prescott H."/>
            <person name="Dolan L."/>
        </authorList>
    </citation>
    <scope>NUCLEOTIDE SEQUENCE [LARGE SCALE GENOMIC DNA]</scope>
    <source>
        <tissue evidence="8">Whole gametophyte</tissue>
    </source>
</reference>
<dbReference type="Proteomes" id="UP000077202">
    <property type="component" value="Unassembled WGS sequence"/>
</dbReference>
<dbReference type="GO" id="GO:0008732">
    <property type="term" value="F:L-allo-threonine aldolase activity"/>
    <property type="evidence" value="ECO:0007669"/>
    <property type="project" value="TreeGrafter"/>
</dbReference>
<name>A0A176W0A1_MARPO</name>
<dbReference type="NCBIfam" id="NF041359">
    <property type="entry name" value="GntG_guanitoxin"/>
    <property type="match status" value="1"/>
</dbReference>
<dbReference type="NCBIfam" id="NF007825">
    <property type="entry name" value="PRK10534.1"/>
    <property type="match status" value="1"/>
</dbReference>
<evidence type="ECO:0000313" key="9">
    <source>
        <dbReference type="Proteomes" id="UP000077202"/>
    </source>
</evidence>
<organism evidence="8 9">
    <name type="scientific">Marchantia polymorpha subsp. ruderalis</name>
    <dbReference type="NCBI Taxonomy" id="1480154"/>
    <lineage>
        <taxon>Eukaryota</taxon>
        <taxon>Viridiplantae</taxon>
        <taxon>Streptophyta</taxon>
        <taxon>Embryophyta</taxon>
        <taxon>Marchantiophyta</taxon>
        <taxon>Marchantiopsida</taxon>
        <taxon>Marchantiidae</taxon>
        <taxon>Marchantiales</taxon>
        <taxon>Marchantiaceae</taxon>
        <taxon>Marchantia</taxon>
    </lineage>
</organism>
<dbReference type="PIRSF" id="PIRSF017617">
    <property type="entry name" value="Thr_aldolase"/>
    <property type="match status" value="1"/>
</dbReference>
<dbReference type="SUPFAM" id="SSF53383">
    <property type="entry name" value="PLP-dependent transferases"/>
    <property type="match status" value="1"/>
</dbReference>
<dbReference type="AlphaFoldDB" id="A0A176W0A1"/>
<feature type="domain" description="Aromatic amino acid beta-eliminating lyase/threonine aldolase" evidence="7">
    <location>
        <begin position="55"/>
        <end position="340"/>
    </location>
</feature>
<dbReference type="InterPro" id="IPR023603">
    <property type="entry name" value="Low_specificity_L-TA-like"/>
</dbReference>
<evidence type="ECO:0000256" key="1">
    <source>
        <dbReference type="ARBA" id="ARBA00001933"/>
    </source>
</evidence>
<sequence>MTKQMVEEPAVTNEENGKMEHGVLLAKSESSVEDACANGPNGVLEKSSDTSRVVDLRSDTVTKPTALMRIAMAEALVDDDILAADPTAAKLQERMANVFGKEAGLFVPSGTMGNLIAVLVHCEVRGCEVIIGSESHIHVYEQGGISTLGGVYPHVVPNEVDGTMDLRKVEAAIRPNDEHFPISRLICIENTHNRCGGRCLSAEYTDQIGDLAKSYGLKFHIDGARIFNASAALGVSVDRLCKAADSVSICLSKGLAAPVGSVLVGSYEFIAKARRLRKALGGGMRQIGVLCAPGLISLNHMVQRLDCDHRNARLLAEGLESIRGLRVDVDSVETNIVFIEVTSESPLGAKEICEALKQQGILVMHMDRTTRIRLVTHYHITEDDARLALSAFQETMLKASSKVAITNGFT</sequence>